<name>A0A382IUT1_9ZZZZ</name>
<dbReference type="CDD" id="cd04301">
    <property type="entry name" value="NAT_SF"/>
    <property type="match status" value="1"/>
</dbReference>
<evidence type="ECO:0000256" key="1">
    <source>
        <dbReference type="ARBA" id="ARBA00022679"/>
    </source>
</evidence>
<dbReference type="EMBL" id="UINC01069188">
    <property type="protein sequence ID" value="SVC02371.1"/>
    <property type="molecule type" value="Genomic_DNA"/>
</dbReference>
<dbReference type="GO" id="GO:0008080">
    <property type="term" value="F:N-acetyltransferase activity"/>
    <property type="evidence" value="ECO:0007669"/>
    <property type="project" value="TreeGrafter"/>
</dbReference>
<dbReference type="PROSITE" id="PS51186">
    <property type="entry name" value="GNAT"/>
    <property type="match status" value="1"/>
</dbReference>
<evidence type="ECO:0000259" key="3">
    <source>
        <dbReference type="PROSITE" id="PS51186"/>
    </source>
</evidence>
<dbReference type="Gene3D" id="3.40.630.30">
    <property type="match status" value="1"/>
</dbReference>
<feature type="domain" description="N-acetyltransferase" evidence="3">
    <location>
        <begin position="37"/>
        <end position="140"/>
    </location>
</feature>
<evidence type="ECO:0000256" key="2">
    <source>
        <dbReference type="ARBA" id="ARBA00023315"/>
    </source>
</evidence>
<protein>
    <recommendedName>
        <fullName evidence="3">N-acetyltransferase domain-containing protein</fullName>
    </recommendedName>
</protein>
<dbReference type="PANTHER" id="PTHR10545">
    <property type="entry name" value="DIAMINE N-ACETYLTRANSFERASE"/>
    <property type="match status" value="1"/>
</dbReference>
<dbReference type="Pfam" id="PF00583">
    <property type="entry name" value="Acetyltransf_1"/>
    <property type="match status" value="1"/>
</dbReference>
<proteinExistence type="predicted"/>
<dbReference type="AlphaFoldDB" id="A0A382IUT1"/>
<dbReference type="PANTHER" id="PTHR10545:SF29">
    <property type="entry name" value="GH14572P-RELATED"/>
    <property type="match status" value="1"/>
</dbReference>
<dbReference type="SUPFAM" id="SSF55729">
    <property type="entry name" value="Acyl-CoA N-acyltransferases (Nat)"/>
    <property type="match status" value="1"/>
</dbReference>
<evidence type="ECO:0000313" key="4">
    <source>
        <dbReference type="EMBL" id="SVC02371.1"/>
    </source>
</evidence>
<sequence length="140" mass="15759">MKIANECTGFDRQNGWSPVGHTLQGIDHSANHRDRCALLLDFIHGIADYDKQLHEVVATEENVRELLFGKESVNEALIAECNGEAVAFAVCFHNFSTFMGRRGLYLEDLFVKPEFRRQGIGKKLLVYLTKIAVNRGCSCL</sequence>
<reference evidence="4" key="1">
    <citation type="submission" date="2018-05" db="EMBL/GenBank/DDBJ databases">
        <authorList>
            <person name="Lanie J.A."/>
            <person name="Ng W.-L."/>
            <person name="Kazmierczak K.M."/>
            <person name="Andrzejewski T.M."/>
            <person name="Davidsen T.M."/>
            <person name="Wayne K.J."/>
            <person name="Tettelin H."/>
            <person name="Glass J.I."/>
            <person name="Rusch D."/>
            <person name="Podicherti R."/>
            <person name="Tsui H.-C.T."/>
            <person name="Winkler M.E."/>
        </authorList>
    </citation>
    <scope>NUCLEOTIDE SEQUENCE</scope>
</reference>
<keyword evidence="1" id="KW-0808">Transferase</keyword>
<keyword evidence="2" id="KW-0012">Acyltransferase</keyword>
<dbReference type="InterPro" id="IPR000182">
    <property type="entry name" value="GNAT_dom"/>
</dbReference>
<dbReference type="InterPro" id="IPR016181">
    <property type="entry name" value="Acyl_CoA_acyltransferase"/>
</dbReference>
<dbReference type="InterPro" id="IPR051016">
    <property type="entry name" value="Diverse_Substrate_AcTransf"/>
</dbReference>
<gene>
    <name evidence="4" type="ORF">METZ01_LOCUS255225</name>
</gene>
<organism evidence="4">
    <name type="scientific">marine metagenome</name>
    <dbReference type="NCBI Taxonomy" id="408172"/>
    <lineage>
        <taxon>unclassified sequences</taxon>
        <taxon>metagenomes</taxon>
        <taxon>ecological metagenomes</taxon>
    </lineage>
</organism>
<accession>A0A382IUT1</accession>